<keyword evidence="3" id="KW-0812">Transmembrane</keyword>
<evidence type="ECO:0000256" key="3">
    <source>
        <dbReference type="ARBA" id="ARBA00022692"/>
    </source>
</evidence>
<evidence type="ECO:0000256" key="4">
    <source>
        <dbReference type="ARBA" id="ARBA00022989"/>
    </source>
</evidence>
<dbReference type="EMBL" id="CP013140">
    <property type="protein sequence ID" value="ALN55839.1"/>
    <property type="molecule type" value="Genomic_DNA"/>
</dbReference>
<comment type="similarity">
    <text evidence="2">Belongs to the autoinducer-2 exporter (AI-2E) (TC 2.A.86) family.</text>
</comment>
<dbReference type="OrthoDB" id="8113193at2"/>
<dbReference type="GO" id="GO:0016020">
    <property type="term" value="C:membrane"/>
    <property type="evidence" value="ECO:0007669"/>
    <property type="project" value="UniProtKB-SubCell"/>
</dbReference>
<protein>
    <submittedName>
        <fullName evidence="6">Membrane protein</fullName>
    </submittedName>
</protein>
<proteinExistence type="inferred from homology"/>
<gene>
    <name evidence="6" type="ORF">GLE_0481</name>
</gene>
<evidence type="ECO:0000313" key="7">
    <source>
        <dbReference type="Proteomes" id="UP000061569"/>
    </source>
</evidence>
<evidence type="ECO:0000256" key="2">
    <source>
        <dbReference type="ARBA" id="ARBA00009773"/>
    </source>
</evidence>
<sequence>MEPHVDPAAAPGPGVAPTLAATSLKAPPARIAAWLFAAAALFLVLKFGLLSALLSGLLVFQLVHTLARLADRRIKGQWARLFAVMLIAALVVGGLTLATLGLIAFFRADTGGEQALLARLMDVIDASRAQVPAWAQPYLPEDLSDLQRALSAWLDEHRGELSLVGAEAVQLGARLVIGMVLGAMIALQDELQPLKLGPLGSEMLARAARLSDAFRRVVFAQIKISALNTAFTAVFLLIVLPLFGVHLPMAKTLVVLTFVVGLLPVVGNLISNTLITVAGLSVSVYVAAAALLYLVLIHKLEYFLNARIVGGEIQARAWELLLAMLMMEALFGMPGLVAAPIYYAYLKRELVEQGWI</sequence>
<keyword evidence="4" id="KW-1133">Transmembrane helix</keyword>
<dbReference type="InterPro" id="IPR002549">
    <property type="entry name" value="AI-2E-like"/>
</dbReference>
<comment type="subcellular location">
    <subcellularLocation>
        <location evidence="1">Membrane</location>
        <topology evidence="1">Multi-pass membrane protein</topology>
    </subcellularLocation>
</comment>
<evidence type="ECO:0000256" key="1">
    <source>
        <dbReference type="ARBA" id="ARBA00004141"/>
    </source>
</evidence>
<dbReference type="Proteomes" id="UP000061569">
    <property type="component" value="Chromosome"/>
</dbReference>
<organism evidence="6 7">
    <name type="scientific">Lysobacter enzymogenes</name>
    <dbReference type="NCBI Taxonomy" id="69"/>
    <lineage>
        <taxon>Bacteria</taxon>
        <taxon>Pseudomonadati</taxon>
        <taxon>Pseudomonadota</taxon>
        <taxon>Gammaproteobacteria</taxon>
        <taxon>Lysobacterales</taxon>
        <taxon>Lysobacteraceae</taxon>
        <taxon>Lysobacter</taxon>
    </lineage>
</organism>
<dbReference type="STRING" id="69.GLE_0481"/>
<keyword evidence="5" id="KW-0472">Membrane</keyword>
<dbReference type="PATRIC" id="fig|69.6.peg.477"/>
<reference evidence="6 7" key="1">
    <citation type="submission" date="2015-11" db="EMBL/GenBank/DDBJ databases">
        <title>Genome sequences of Lysobacter enzymogenes strain C3 and Lysobacter antibioticus ATCC 29479.</title>
        <authorList>
            <person name="Kobayashi D.Y."/>
        </authorList>
    </citation>
    <scope>NUCLEOTIDE SEQUENCE [LARGE SCALE GENOMIC DNA]</scope>
    <source>
        <strain evidence="6 7">C3</strain>
    </source>
</reference>
<dbReference type="KEGG" id="lez:GLE_0481"/>
<evidence type="ECO:0000313" key="6">
    <source>
        <dbReference type="EMBL" id="ALN55839.1"/>
    </source>
</evidence>
<dbReference type="AlphaFoldDB" id="A0A0S2DBJ2"/>
<name>A0A0S2DBJ2_LYSEN</name>
<evidence type="ECO:0000256" key="5">
    <source>
        <dbReference type="ARBA" id="ARBA00023136"/>
    </source>
</evidence>
<dbReference type="Pfam" id="PF01594">
    <property type="entry name" value="AI-2E_transport"/>
    <property type="match status" value="1"/>
</dbReference>
<accession>A0A0S2DBJ2</accession>